<dbReference type="InterPro" id="IPR051159">
    <property type="entry name" value="Hexapeptide_acetyltransf"/>
</dbReference>
<organism evidence="3">
    <name type="scientific">Alloyangia sp. H15</name>
    <dbReference type="NCBI Taxonomy" id="3029062"/>
    <lineage>
        <taxon>Bacteria</taxon>
        <taxon>Pseudomonadati</taxon>
        <taxon>Pseudomonadota</taxon>
        <taxon>Alphaproteobacteria</taxon>
        <taxon>Rhodobacterales</taxon>
        <taxon>Roseobacteraceae</taxon>
        <taxon>Alloyangia</taxon>
    </lineage>
</organism>
<evidence type="ECO:0000256" key="1">
    <source>
        <dbReference type="ARBA" id="ARBA00007274"/>
    </source>
</evidence>
<dbReference type="PANTHER" id="PTHR23416">
    <property type="entry name" value="SIALIC ACID SYNTHASE-RELATED"/>
    <property type="match status" value="1"/>
</dbReference>
<protein>
    <recommendedName>
        <fullName evidence="4">Colanic acid biosynthesis acetyltransferase</fullName>
    </recommendedName>
</protein>
<dbReference type="PANTHER" id="PTHR23416:SF23">
    <property type="entry name" value="ACETYLTRANSFERASE C18B11.09C-RELATED"/>
    <property type="match status" value="1"/>
</dbReference>
<dbReference type="Gene3D" id="2.160.10.10">
    <property type="entry name" value="Hexapeptide repeat proteins"/>
    <property type="match status" value="1"/>
</dbReference>
<comment type="similarity">
    <text evidence="1">Belongs to the transferase hexapeptide repeat family.</text>
</comment>
<dbReference type="GO" id="GO:0008374">
    <property type="term" value="F:O-acyltransferase activity"/>
    <property type="evidence" value="ECO:0007669"/>
    <property type="project" value="TreeGrafter"/>
</dbReference>
<dbReference type="AlphaFoldDB" id="A0AAU8AUE1"/>
<reference evidence="3" key="1">
    <citation type="submission" date="2023-02" db="EMBL/GenBank/DDBJ databases">
        <title>Description and genomic characterization of Salipiger bruguierae sp. nov., isolated from the sediment of mangrove plant Bruguiera sexangula.</title>
        <authorList>
            <person name="Long M."/>
        </authorList>
    </citation>
    <scope>NUCLEOTIDE SEQUENCE</scope>
    <source>
        <strain evidence="3">H15</strain>
        <plasmid evidence="3">unnamed4</plasmid>
    </source>
</reference>
<gene>
    <name evidence="3" type="ORF">PVT71_27630</name>
</gene>
<proteinExistence type="inferred from homology"/>
<evidence type="ECO:0000256" key="2">
    <source>
        <dbReference type="ARBA" id="ARBA00022679"/>
    </source>
</evidence>
<keyword evidence="2" id="KW-0808">Transferase</keyword>
<dbReference type="GO" id="GO:0005829">
    <property type="term" value="C:cytosol"/>
    <property type="evidence" value="ECO:0007669"/>
    <property type="project" value="TreeGrafter"/>
</dbReference>
<evidence type="ECO:0008006" key="4">
    <source>
        <dbReference type="Google" id="ProtNLM"/>
    </source>
</evidence>
<name>A0AAU8AUE1_9RHOB</name>
<dbReference type="CDD" id="cd05825">
    <property type="entry name" value="LbH_wcaF_like"/>
    <property type="match status" value="1"/>
</dbReference>
<accession>A0AAU8AUE1</accession>
<evidence type="ECO:0000313" key="3">
    <source>
        <dbReference type="EMBL" id="XCC97674.1"/>
    </source>
</evidence>
<sequence length="200" mass="21323">MTASSANGSKGTGRLPILGAPTFPARHRAMRLLWSVAWLLCARWTPPGWMPVRRLLLRAFGARLHPTARVRSSARIWWPAHLEMGPDSSLGPKATCYNVAPITLGARANVSQGVFLCAAGHNIDRPDFPLRPGGIVVGDDAWVAAEAFVGPDVVIGTGAVLGARGVAMRHLDPWTVYAGNPAVALRTRAAFTADDIFGAR</sequence>
<dbReference type="InterPro" id="IPR011004">
    <property type="entry name" value="Trimer_LpxA-like_sf"/>
</dbReference>
<geneLocation type="plasmid" evidence="3">
    <name>unnamed4</name>
</geneLocation>
<dbReference type="SUPFAM" id="SSF51161">
    <property type="entry name" value="Trimeric LpxA-like enzymes"/>
    <property type="match status" value="1"/>
</dbReference>
<dbReference type="RefSeq" id="WP_353476564.1">
    <property type="nucleotide sequence ID" value="NZ_CP123389.1"/>
</dbReference>
<keyword evidence="3" id="KW-0614">Plasmid</keyword>
<dbReference type="EMBL" id="CP123389">
    <property type="protein sequence ID" value="XCC97674.1"/>
    <property type="molecule type" value="Genomic_DNA"/>
</dbReference>